<accession>C7MNG1</accession>
<proteinExistence type="predicted"/>
<dbReference type="Proteomes" id="UP000000954">
    <property type="component" value="Chromosome"/>
</dbReference>
<dbReference type="RefSeq" id="WP_012803139.1">
    <property type="nucleotide sequence ID" value="NC_013170.1"/>
</dbReference>
<dbReference type="InterPro" id="IPR003594">
    <property type="entry name" value="HATPase_dom"/>
</dbReference>
<evidence type="ECO:0000313" key="2">
    <source>
        <dbReference type="EMBL" id="ACU94451.1"/>
    </source>
</evidence>
<dbReference type="HOGENOM" id="CLU_741277_0_0_11"/>
<organism evidence="2 3">
    <name type="scientific">Cryptobacterium curtum (strain ATCC 700683 / DSM 15641 / CCUG 43107 / 12-3)</name>
    <dbReference type="NCBI Taxonomy" id="469378"/>
    <lineage>
        <taxon>Bacteria</taxon>
        <taxon>Bacillati</taxon>
        <taxon>Actinomycetota</taxon>
        <taxon>Coriobacteriia</taxon>
        <taxon>Eggerthellales</taxon>
        <taxon>Eggerthellaceae</taxon>
        <taxon>Cryptobacterium</taxon>
    </lineage>
</organism>
<sequence>MSESDLSDFIEAVTGDTHLRVEDDLGCGFVRLRSAEAERRQAKHDIRGTEDIVIEMLRNARDAHAKLIFVAISRTESTRRITMIDDGDGVPDELQETIFEARVTSKLDSVHMDTWGIHGRGMALYAIKMNAAQAFVAASTLAGGSSFVVETDLGNLPEKRDQSAHPQFSFTESGTLTVRGPKNINRVIAEFAYLDRAACSVYAGSPIEIAATLWQYGRAVLSQNTIAFCSDAQTIAPAQRLACAAEPEEFAEIARTIGLELSSRSARRIMDGEVQPLLPVLDTISIERSDGVAPQKKTGSSHQRKPKITPATVLAAGDERHLRLSADDKSRFKEALLRAWAPLARAYYLDPNIGIDIKVKGDRIEASFPVILQ</sequence>
<dbReference type="SUPFAM" id="SSF55874">
    <property type="entry name" value="ATPase domain of HSP90 chaperone/DNA topoisomerase II/histidine kinase"/>
    <property type="match status" value="1"/>
</dbReference>
<dbReference type="InterPro" id="IPR036890">
    <property type="entry name" value="HATPase_C_sf"/>
</dbReference>
<name>C7MNG1_CRYCD</name>
<gene>
    <name evidence="2" type="ordered locus">Ccur_07450</name>
</gene>
<feature type="domain" description="Histidine kinase/HSP90-like ATPase" evidence="1">
    <location>
        <begin position="46"/>
        <end position="152"/>
    </location>
</feature>
<reference evidence="2 3" key="1">
    <citation type="journal article" date="2009" name="Stand. Genomic Sci.">
        <title>Complete genome sequence of Cryptobacterium curtum type strain (12-3).</title>
        <authorList>
            <person name="Mavrommatis K."/>
            <person name="Pukall R."/>
            <person name="Rohde C."/>
            <person name="Chen F."/>
            <person name="Sims D."/>
            <person name="Brettin T."/>
            <person name="Kuske C."/>
            <person name="Detter J.C."/>
            <person name="Han C."/>
            <person name="Lapidus A."/>
            <person name="Copeland A."/>
            <person name="Glavina Del Rio T."/>
            <person name="Nolan M."/>
            <person name="Lucas S."/>
            <person name="Tice H."/>
            <person name="Cheng J.F."/>
            <person name="Bruce D."/>
            <person name="Goodwin L."/>
            <person name="Pitluck S."/>
            <person name="Ovchinnikova G."/>
            <person name="Pati A."/>
            <person name="Ivanova N."/>
            <person name="Chen A."/>
            <person name="Palaniappan K."/>
            <person name="Chain P."/>
            <person name="D'haeseleer P."/>
            <person name="Goker M."/>
            <person name="Bristow J."/>
            <person name="Eisen J.A."/>
            <person name="Markowitz V."/>
            <person name="Hugenholtz P."/>
            <person name="Rohde M."/>
            <person name="Klenk H.P."/>
            <person name="Kyrpides N.C."/>
        </authorList>
    </citation>
    <scope>NUCLEOTIDE SEQUENCE [LARGE SCALE GENOMIC DNA]</scope>
    <source>
        <strain evidence="3">ATCC 700683 / DSM 15641 / 12-3</strain>
    </source>
</reference>
<dbReference type="AlphaFoldDB" id="C7MNG1"/>
<dbReference type="STRING" id="469378.Ccur_07450"/>
<evidence type="ECO:0000313" key="3">
    <source>
        <dbReference type="Proteomes" id="UP000000954"/>
    </source>
</evidence>
<dbReference type="KEGG" id="ccu:Ccur_07450"/>
<dbReference type="eggNOG" id="COG0323">
    <property type="taxonomic scope" value="Bacteria"/>
</dbReference>
<evidence type="ECO:0000259" key="1">
    <source>
        <dbReference type="Pfam" id="PF02518"/>
    </source>
</evidence>
<dbReference type="Pfam" id="PF02518">
    <property type="entry name" value="HATPase_c"/>
    <property type="match status" value="1"/>
</dbReference>
<dbReference type="Gene3D" id="3.30.565.10">
    <property type="entry name" value="Histidine kinase-like ATPase, C-terminal domain"/>
    <property type="match status" value="1"/>
</dbReference>
<keyword evidence="3" id="KW-1185">Reference proteome</keyword>
<dbReference type="OrthoDB" id="5242013at2"/>
<protein>
    <submittedName>
        <fullName evidence="2">DNA mismatch repair enzyme (Predicted ATPase)</fullName>
    </submittedName>
</protein>
<dbReference type="EMBL" id="CP001682">
    <property type="protein sequence ID" value="ACU94451.1"/>
    <property type="molecule type" value="Genomic_DNA"/>
</dbReference>